<dbReference type="GeneID" id="27342101"/>
<accession>A0A0D2CJC0</accession>
<dbReference type="HOGENOM" id="CLU_696391_0_0_1"/>
<gene>
    <name evidence="2" type="ORF">PV07_02907</name>
</gene>
<evidence type="ECO:0000313" key="3">
    <source>
        <dbReference type="Proteomes" id="UP000054466"/>
    </source>
</evidence>
<reference evidence="2 3" key="1">
    <citation type="submission" date="2015-01" db="EMBL/GenBank/DDBJ databases">
        <title>The Genome Sequence of Cladophialophora immunda CBS83496.</title>
        <authorList>
            <consortium name="The Broad Institute Genomics Platform"/>
            <person name="Cuomo C."/>
            <person name="de Hoog S."/>
            <person name="Gorbushina A."/>
            <person name="Stielow B."/>
            <person name="Teixiera M."/>
            <person name="Abouelleil A."/>
            <person name="Chapman S.B."/>
            <person name="Priest M."/>
            <person name="Young S.K."/>
            <person name="Wortman J."/>
            <person name="Nusbaum C."/>
            <person name="Birren B."/>
        </authorList>
    </citation>
    <scope>NUCLEOTIDE SEQUENCE [LARGE SCALE GENOMIC DNA]</scope>
    <source>
        <strain evidence="2 3">CBS 83496</strain>
    </source>
</reference>
<dbReference type="STRING" id="569365.A0A0D2CJC0"/>
<dbReference type="Proteomes" id="UP000054466">
    <property type="component" value="Unassembled WGS sequence"/>
</dbReference>
<keyword evidence="1" id="KW-0812">Transmembrane</keyword>
<name>A0A0D2CJC0_9EURO</name>
<dbReference type="OrthoDB" id="10649685at2759"/>
<dbReference type="AlphaFoldDB" id="A0A0D2CJC0"/>
<dbReference type="RefSeq" id="XP_016251459.1">
    <property type="nucleotide sequence ID" value="XM_016389557.1"/>
</dbReference>
<keyword evidence="1" id="KW-0472">Membrane</keyword>
<evidence type="ECO:0000256" key="1">
    <source>
        <dbReference type="SAM" id="Phobius"/>
    </source>
</evidence>
<proteinExistence type="predicted"/>
<dbReference type="EMBL" id="KN847041">
    <property type="protein sequence ID" value="KIW31243.1"/>
    <property type="molecule type" value="Genomic_DNA"/>
</dbReference>
<evidence type="ECO:0000313" key="2">
    <source>
        <dbReference type="EMBL" id="KIW31243.1"/>
    </source>
</evidence>
<organism evidence="2 3">
    <name type="scientific">Cladophialophora immunda</name>
    <dbReference type="NCBI Taxonomy" id="569365"/>
    <lineage>
        <taxon>Eukaryota</taxon>
        <taxon>Fungi</taxon>
        <taxon>Dikarya</taxon>
        <taxon>Ascomycota</taxon>
        <taxon>Pezizomycotina</taxon>
        <taxon>Eurotiomycetes</taxon>
        <taxon>Chaetothyriomycetidae</taxon>
        <taxon>Chaetothyriales</taxon>
        <taxon>Herpotrichiellaceae</taxon>
        <taxon>Cladophialophora</taxon>
    </lineage>
</organism>
<dbReference type="VEuPathDB" id="FungiDB:PV07_02907"/>
<protein>
    <submittedName>
        <fullName evidence="2">Uncharacterized protein</fullName>
    </submittedName>
</protein>
<sequence length="396" mass="39682">MKLPLIVYSVLLVAVCTTYPFCFAQAATVITSILTTETIITNLYTSLLAGTVAQTPVTVTHVIPALVGPASPTAAYPLPYPQPAQPGGQVVSGGLGLPNPFDDIGGIVGGVTGAVGNIVNGGAGVAGQVVGTAGDIVKGAAGGNYPAPLPVPVPIPGTPGVPAVPVPIPAAPGVPGVPGIPGAPVIPGIPAAPGVPNVAAIPAVPGVAGGAVIIPTPVPTPMPPPVAPGTLVPTFTSLGGQILGPAITVPSESLAIPSAGSIASFVAESPSIPPTNKCSIDVIGTKAGASNFEGYNPKFGFIFNDRFQSSLQYIRTSNCFLLDRNSHEARNSQRPGPWDGDACFSRQFVLVAGLVTVVFAAFIALLITYLATSFANTKGIRLGRSLRFSAPNDPHI</sequence>
<keyword evidence="1" id="KW-1133">Transmembrane helix</keyword>
<keyword evidence="3" id="KW-1185">Reference proteome</keyword>
<feature type="transmembrane region" description="Helical" evidence="1">
    <location>
        <begin position="348"/>
        <end position="371"/>
    </location>
</feature>